<gene>
    <name evidence="3" type="ORF">PAC_12499</name>
</gene>
<evidence type="ECO:0008006" key="5">
    <source>
        <dbReference type="Google" id="ProtNLM"/>
    </source>
</evidence>
<organism evidence="3 4">
    <name type="scientific">Phialocephala subalpina</name>
    <dbReference type="NCBI Taxonomy" id="576137"/>
    <lineage>
        <taxon>Eukaryota</taxon>
        <taxon>Fungi</taxon>
        <taxon>Dikarya</taxon>
        <taxon>Ascomycota</taxon>
        <taxon>Pezizomycotina</taxon>
        <taxon>Leotiomycetes</taxon>
        <taxon>Helotiales</taxon>
        <taxon>Mollisiaceae</taxon>
        <taxon>Phialocephala</taxon>
        <taxon>Phialocephala fortinii species complex</taxon>
    </lineage>
</organism>
<feature type="transmembrane region" description="Helical" evidence="2">
    <location>
        <begin position="353"/>
        <end position="377"/>
    </location>
</feature>
<feature type="transmembrane region" description="Helical" evidence="2">
    <location>
        <begin position="506"/>
        <end position="528"/>
    </location>
</feature>
<dbReference type="Proteomes" id="UP000184330">
    <property type="component" value="Unassembled WGS sequence"/>
</dbReference>
<feature type="transmembrane region" description="Helical" evidence="2">
    <location>
        <begin position="553"/>
        <end position="575"/>
    </location>
</feature>
<accession>A0A1L7XC56</accession>
<sequence>MSSTTSLDPQPKLRLFESPLAHERRARVSPNPSPKAPTFTISGPTDLANHNASKERKESMPNIYDEREHRDAFDRQDDSHMRETPEFKRYEEATNIELFYDLFFVANLTTFTDVHDINDISALKAYAGFFCILWFLWAQVALFDVRFVQDSILERVGKGLQFGVMVGLAIVGPDFNPNKQEQDVFRSLAIILMISRIVLGFQYSVVLREVWYYKDTKFPLALLVGGNFVAAFVYFGTFFGFKPNTPHSNVFVVWYITAVLETIVNIAVSSRWEVLTFAGTHLIKRMSLLTLIILGEGIIALSKSIATITEQEDSLTSTLLLTIISAVIIIYFIYMIYFDWLNSSHFGSFREGLWAFLHFPFHLALVLLMEGAAQFILWRKVVEVVADVNKLFLASESTFPSDSTSSPLLSSILGNTTNQVFNSFPPNEPHTIDQAQSALSLIGNAAFNTTSQLNAIGTLFAVISDSLFDNFGIDPPSPEGTGAGLMEMMPGEMDDPNAVFSRNQDAFRLVFIYFFISSGLTLLLLNALQSISRPSPPSEAQSKLTWKDSMKRYLTPTTILTFIIALGQLAVASIVNTTNGIEFAQSVWILPSVGLAFVLVVALGYVSWLR</sequence>
<dbReference type="AlphaFoldDB" id="A0A1L7XC56"/>
<dbReference type="Pfam" id="PF06772">
    <property type="entry name" value="LtrA"/>
    <property type="match status" value="1"/>
</dbReference>
<evidence type="ECO:0000313" key="3">
    <source>
        <dbReference type="EMBL" id="CZR62602.1"/>
    </source>
</evidence>
<feature type="transmembrane region" description="Helical" evidence="2">
    <location>
        <begin position="218"/>
        <end position="239"/>
    </location>
</feature>
<name>A0A1L7XC56_9HELO</name>
<evidence type="ECO:0000256" key="1">
    <source>
        <dbReference type="SAM" id="MobiDB-lite"/>
    </source>
</evidence>
<feature type="transmembrane region" description="Helical" evidence="2">
    <location>
        <begin position="251"/>
        <end position="268"/>
    </location>
</feature>
<feature type="transmembrane region" description="Helical" evidence="2">
    <location>
        <begin position="318"/>
        <end position="341"/>
    </location>
</feature>
<feature type="compositionally biased region" description="Polar residues" evidence="1">
    <location>
        <begin position="39"/>
        <end position="51"/>
    </location>
</feature>
<keyword evidence="2" id="KW-0812">Transmembrane</keyword>
<dbReference type="PANTHER" id="PTHR42101">
    <property type="entry name" value="CHROMOSOME 16, WHOLE GENOME SHOTGUN SEQUENCE"/>
    <property type="match status" value="1"/>
</dbReference>
<reference evidence="3 4" key="1">
    <citation type="submission" date="2016-03" db="EMBL/GenBank/DDBJ databases">
        <authorList>
            <person name="Ploux O."/>
        </authorList>
    </citation>
    <scope>NUCLEOTIDE SEQUENCE [LARGE SCALE GENOMIC DNA]</scope>
    <source>
        <strain evidence="3 4">UAMH 11012</strain>
    </source>
</reference>
<keyword evidence="2" id="KW-0472">Membrane</keyword>
<feature type="region of interest" description="Disordered" evidence="1">
    <location>
        <begin position="1"/>
        <end position="59"/>
    </location>
</feature>
<feature type="transmembrane region" description="Helical" evidence="2">
    <location>
        <begin position="587"/>
        <end position="608"/>
    </location>
</feature>
<dbReference type="OrthoDB" id="3177213at2759"/>
<dbReference type="PANTHER" id="PTHR42101:SF1">
    <property type="entry name" value="LOW TEMPERATURE REQUIREMENT A"/>
    <property type="match status" value="1"/>
</dbReference>
<feature type="transmembrane region" description="Helical" evidence="2">
    <location>
        <begin position="125"/>
        <end position="143"/>
    </location>
</feature>
<dbReference type="STRING" id="576137.A0A1L7XC56"/>
<keyword evidence="4" id="KW-1185">Reference proteome</keyword>
<protein>
    <recommendedName>
        <fullName evidence="5">Low temperature requirement protein A</fullName>
    </recommendedName>
</protein>
<evidence type="ECO:0000256" key="2">
    <source>
        <dbReference type="SAM" id="Phobius"/>
    </source>
</evidence>
<proteinExistence type="predicted"/>
<dbReference type="EMBL" id="FJOG01000021">
    <property type="protein sequence ID" value="CZR62602.1"/>
    <property type="molecule type" value="Genomic_DNA"/>
</dbReference>
<dbReference type="InterPro" id="IPR010640">
    <property type="entry name" value="Low_temperature_requirement_A"/>
</dbReference>
<keyword evidence="2" id="KW-1133">Transmembrane helix</keyword>
<feature type="transmembrane region" description="Helical" evidence="2">
    <location>
        <begin position="184"/>
        <end position="206"/>
    </location>
</feature>
<evidence type="ECO:0000313" key="4">
    <source>
        <dbReference type="Proteomes" id="UP000184330"/>
    </source>
</evidence>